<protein>
    <submittedName>
        <fullName evidence="1">Uncharacterized protein</fullName>
    </submittedName>
</protein>
<keyword evidence="2" id="KW-1185">Reference proteome</keyword>
<evidence type="ECO:0000313" key="1">
    <source>
        <dbReference type="EMBL" id="GFT26621.1"/>
    </source>
</evidence>
<reference evidence="1" key="1">
    <citation type="submission" date="2020-08" db="EMBL/GenBank/DDBJ databases">
        <title>Multicomponent nature underlies the extraordinary mechanical properties of spider dragline silk.</title>
        <authorList>
            <person name="Kono N."/>
            <person name="Nakamura H."/>
            <person name="Mori M."/>
            <person name="Yoshida Y."/>
            <person name="Ohtoshi R."/>
            <person name="Malay A.D."/>
            <person name="Moran D.A.P."/>
            <person name="Tomita M."/>
            <person name="Numata K."/>
            <person name="Arakawa K."/>
        </authorList>
    </citation>
    <scope>NUCLEOTIDE SEQUENCE</scope>
</reference>
<name>A0A8X6NQZ1_NEPPI</name>
<dbReference type="EMBL" id="BMAW01106898">
    <property type="protein sequence ID" value="GFT26621.1"/>
    <property type="molecule type" value="Genomic_DNA"/>
</dbReference>
<dbReference type="OrthoDB" id="6406945at2759"/>
<dbReference type="Proteomes" id="UP000887013">
    <property type="component" value="Unassembled WGS sequence"/>
</dbReference>
<sequence>MQHQGEEVRVDHLAKPLAELGQKTHGPSRHPLVIFSPIERKVEGVRKNGELKGKLKGPYIHHCWSIFCQQCRQVALHLWSKSNAAGRISLCEITRSPERLRVLAEIPWKEYVLAKNTTLIVGKDQTNDVGFNIYLMSISFKPQHEQKGYRILRMGQLPASDTFSVTRSRSTNWVYGDLDSQMLNFENHILRNSKGEHQSDRTVTRHTPLCTSINIGKVLSDKSSFFKKPWVHLSPVPQPILSDKQ</sequence>
<proteinExistence type="predicted"/>
<comment type="caution">
    <text evidence="1">The sequence shown here is derived from an EMBL/GenBank/DDBJ whole genome shotgun (WGS) entry which is preliminary data.</text>
</comment>
<dbReference type="AlphaFoldDB" id="A0A8X6NQZ1"/>
<gene>
    <name evidence="1" type="ORF">NPIL_463321</name>
</gene>
<organism evidence="1 2">
    <name type="scientific">Nephila pilipes</name>
    <name type="common">Giant wood spider</name>
    <name type="synonym">Nephila maculata</name>
    <dbReference type="NCBI Taxonomy" id="299642"/>
    <lineage>
        <taxon>Eukaryota</taxon>
        <taxon>Metazoa</taxon>
        <taxon>Ecdysozoa</taxon>
        <taxon>Arthropoda</taxon>
        <taxon>Chelicerata</taxon>
        <taxon>Arachnida</taxon>
        <taxon>Araneae</taxon>
        <taxon>Araneomorphae</taxon>
        <taxon>Entelegynae</taxon>
        <taxon>Araneoidea</taxon>
        <taxon>Nephilidae</taxon>
        <taxon>Nephila</taxon>
    </lineage>
</organism>
<accession>A0A8X6NQZ1</accession>
<evidence type="ECO:0000313" key="2">
    <source>
        <dbReference type="Proteomes" id="UP000887013"/>
    </source>
</evidence>